<evidence type="ECO:0000313" key="2">
    <source>
        <dbReference type="EMBL" id="GMN30775.1"/>
    </source>
</evidence>
<gene>
    <name evidence="2" type="ORF">TIFTF001_041505</name>
</gene>
<reference evidence="2" key="1">
    <citation type="submission" date="2023-07" db="EMBL/GenBank/DDBJ databases">
        <title>draft genome sequence of fig (Ficus carica).</title>
        <authorList>
            <person name="Takahashi T."/>
            <person name="Nishimura K."/>
        </authorList>
    </citation>
    <scope>NUCLEOTIDE SEQUENCE</scope>
</reference>
<sequence length="271" mass="30875">MHVNEKSMGGLANAFNPLWETLRKKLKKLPPKALLFEEKLERFKEIQGVEPLEGLFRTPISPPLFIESLFDEEAFIVEFALDTMSVALPSAKDLLAKKEVEKAAKAAADAATSTAPESSLLQNLWLCPCNPLLRNGKQMGNLRERFWQKGRRLQRLLPHKQTSNWRSLSSRWSGRILNLVDDLLWDGLKSNLRALGLMYRTIDTVLEKRNQIKELDLPALTEFSEIARNELGSIVRDYLLSDMNLADETTKPDTKRGFKPQDLQDASLFEP</sequence>
<dbReference type="EMBL" id="BTGU01001883">
    <property type="protein sequence ID" value="GMN30775.1"/>
    <property type="molecule type" value="Genomic_DNA"/>
</dbReference>
<accession>A0AA88CT92</accession>
<proteinExistence type="predicted"/>
<dbReference type="AlphaFoldDB" id="A0AA88CT92"/>
<evidence type="ECO:0000313" key="3">
    <source>
        <dbReference type="Proteomes" id="UP001187192"/>
    </source>
</evidence>
<organism evidence="2 3">
    <name type="scientific">Ficus carica</name>
    <name type="common">Common fig</name>
    <dbReference type="NCBI Taxonomy" id="3494"/>
    <lineage>
        <taxon>Eukaryota</taxon>
        <taxon>Viridiplantae</taxon>
        <taxon>Streptophyta</taxon>
        <taxon>Embryophyta</taxon>
        <taxon>Tracheophyta</taxon>
        <taxon>Spermatophyta</taxon>
        <taxon>Magnoliopsida</taxon>
        <taxon>eudicotyledons</taxon>
        <taxon>Gunneridae</taxon>
        <taxon>Pentapetalae</taxon>
        <taxon>rosids</taxon>
        <taxon>fabids</taxon>
        <taxon>Rosales</taxon>
        <taxon>Moraceae</taxon>
        <taxon>Ficeae</taxon>
        <taxon>Ficus</taxon>
    </lineage>
</organism>
<evidence type="ECO:0000256" key="1">
    <source>
        <dbReference type="SAM" id="MobiDB-lite"/>
    </source>
</evidence>
<dbReference type="Proteomes" id="UP001187192">
    <property type="component" value="Unassembled WGS sequence"/>
</dbReference>
<keyword evidence="3" id="KW-1185">Reference proteome</keyword>
<comment type="caution">
    <text evidence="2">The sequence shown here is derived from an EMBL/GenBank/DDBJ whole genome shotgun (WGS) entry which is preliminary data.</text>
</comment>
<feature type="region of interest" description="Disordered" evidence="1">
    <location>
        <begin position="249"/>
        <end position="271"/>
    </location>
</feature>
<name>A0AA88CT92_FICCA</name>
<protein>
    <submittedName>
        <fullName evidence="2">Uncharacterized protein</fullName>
    </submittedName>
</protein>